<proteinExistence type="predicted"/>
<organism evidence="2 3">
    <name type="scientific">Spongiactinospora rosea</name>
    <dbReference type="NCBI Taxonomy" id="2248750"/>
    <lineage>
        <taxon>Bacteria</taxon>
        <taxon>Bacillati</taxon>
        <taxon>Actinomycetota</taxon>
        <taxon>Actinomycetes</taxon>
        <taxon>Streptosporangiales</taxon>
        <taxon>Streptosporangiaceae</taxon>
        <taxon>Spongiactinospora</taxon>
    </lineage>
</organism>
<dbReference type="EMBL" id="QMEY01000010">
    <property type="protein sequence ID" value="RBQ17849.1"/>
    <property type="molecule type" value="Genomic_DNA"/>
</dbReference>
<accession>A0A366LWV8</accession>
<dbReference type="InterPro" id="IPR036527">
    <property type="entry name" value="SCP2_sterol-bd_dom_sf"/>
</dbReference>
<evidence type="ECO:0000313" key="2">
    <source>
        <dbReference type="EMBL" id="RBQ17849.1"/>
    </source>
</evidence>
<dbReference type="OrthoDB" id="8481083at2"/>
<name>A0A366LWV8_9ACTN</name>
<comment type="caution">
    <text evidence="2">The sequence shown here is derived from an EMBL/GenBank/DDBJ whole genome shotgun (WGS) entry which is preliminary data.</text>
</comment>
<dbReference type="Gene3D" id="3.30.1050.40">
    <property type="match status" value="1"/>
</dbReference>
<dbReference type="Proteomes" id="UP000253303">
    <property type="component" value="Unassembled WGS sequence"/>
</dbReference>
<dbReference type="SUPFAM" id="SSF55718">
    <property type="entry name" value="SCP-like"/>
    <property type="match status" value="1"/>
</dbReference>
<dbReference type="Pfam" id="PF17844">
    <property type="entry name" value="SCP_3"/>
    <property type="match status" value="1"/>
</dbReference>
<gene>
    <name evidence="2" type="ORF">DP939_23635</name>
</gene>
<keyword evidence="3" id="KW-1185">Reference proteome</keyword>
<evidence type="ECO:0000313" key="3">
    <source>
        <dbReference type="Proteomes" id="UP000253303"/>
    </source>
</evidence>
<dbReference type="InterPro" id="IPR041629">
    <property type="entry name" value="SCP_3"/>
</dbReference>
<evidence type="ECO:0000259" key="1">
    <source>
        <dbReference type="Pfam" id="PF17844"/>
    </source>
</evidence>
<feature type="domain" description="Bacterial SCP orthologue" evidence="1">
    <location>
        <begin position="58"/>
        <end position="150"/>
    </location>
</feature>
<sequence length="155" mass="16332">MVDVPALKPVPGKVRAALDAQLSALDEPAYDGPDTAAAMLTACVPVVLRAYRRGLRPEREAARYAVRHLLDRLAAAAPGRSVEVRVPPYAAVQCVPGPRHTRGTPPNVIETDGLTWLELATGELSWDDAMAAGRISASGSRADVSEYLPIGPIGG</sequence>
<reference evidence="2 3" key="1">
    <citation type="submission" date="2018-06" db="EMBL/GenBank/DDBJ databases">
        <title>Sphaerisporangium craniellae sp. nov., isolated from a marine sponge in the South China Sea.</title>
        <authorList>
            <person name="Li L."/>
        </authorList>
    </citation>
    <scope>NUCLEOTIDE SEQUENCE [LARGE SCALE GENOMIC DNA]</scope>
    <source>
        <strain evidence="2 3">LHW63015</strain>
    </source>
</reference>
<protein>
    <recommendedName>
        <fullName evidence="1">Bacterial SCP orthologue domain-containing protein</fullName>
    </recommendedName>
</protein>
<dbReference type="AlphaFoldDB" id="A0A366LWV8"/>